<dbReference type="InterPro" id="IPR011047">
    <property type="entry name" value="Quinoprotein_ADH-like_sf"/>
</dbReference>
<dbReference type="InterPro" id="IPR006594">
    <property type="entry name" value="LisH"/>
</dbReference>
<accession>A0A4T0FIA2</accession>
<dbReference type="Pfam" id="PF08513">
    <property type="entry name" value="LisH"/>
    <property type="match status" value="1"/>
</dbReference>
<evidence type="ECO:0000256" key="4">
    <source>
        <dbReference type="ARBA" id="ARBA00022728"/>
    </source>
</evidence>
<dbReference type="SMART" id="SM00667">
    <property type="entry name" value="LisH"/>
    <property type="match status" value="1"/>
</dbReference>
<keyword evidence="6" id="KW-0508">mRNA splicing</keyword>
<keyword evidence="4" id="KW-0747">Spliceosome</keyword>
<evidence type="ECO:0000256" key="3">
    <source>
        <dbReference type="ARBA" id="ARBA00022664"/>
    </source>
</evidence>
<dbReference type="Gene3D" id="2.130.10.10">
    <property type="entry name" value="YVTN repeat-like/Quinoprotein amine dehydrogenase"/>
    <property type="match status" value="1"/>
</dbReference>
<feature type="region of interest" description="Disordered" evidence="9">
    <location>
        <begin position="698"/>
        <end position="721"/>
    </location>
</feature>
<dbReference type="Gene3D" id="1.10.10.790">
    <property type="entry name" value="Surp module"/>
    <property type="match status" value="2"/>
</dbReference>
<feature type="repeat" description="WD" evidence="8">
    <location>
        <begin position="322"/>
        <end position="363"/>
    </location>
</feature>
<evidence type="ECO:0000256" key="8">
    <source>
        <dbReference type="PROSITE-ProRule" id="PRU00221"/>
    </source>
</evidence>
<feature type="compositionally biased region" description="Polar residues" evidence="9">
    <location>
        <begin position="1"/>
        <end position="16"/>
    </location>
</feature>
<dbReference type="PROSITE" id="PS50294">
    <property type="entry name" value="WD_REPEATS_REGION"/>
    <property type="match status" value="4"/>
</dbReference>
<keyword evidence="3" id="KW-0507">mRNA processing</keyword>
<dbReference type="SUPFAM" id="SSF109905">
    <property type="entry name" value="Surp module (SWAP domain)"/>
    <property type="match status" value="2"/>
</dbReference>
<dbReference type="Gene3D" id="1.20.960.30">
    <property type="match status" value="1"/>
</dbReference>
<feature type="compositionally biased region" description="Basic and acidic residues" evidence="9">
    <location>
        <begin position="838"/>
        <end position="852"/>
    </location>
</feature>
<dbReference type="InterPro" id="IPR015943">
    <property type="entry name" value="WD40/YVTN_repeat-like_dom_sf"/>
</dbReference>
<feature type="domain" description="SURP motif" evidence="10">
    <location>
        <begin position="747"/>
        <end position="789"/>
    </location>
</feature>
<feature type="repeat" description="WD" evidence="8">
    <location>
        <begin position="281"/>
        <end position="312"/>
    </location>
</feature>
<name>A0A4T0FIA2_9BASI</name>
<comment type="subcellular location">
    <subcellularLocation>
        <location evidence="1">Nucleus</location>
    </subcellularLocation>
</comment>
<dbReference type="InterPro" id="IPR035967">
    <property type="entry name" value="SWAP/Surp_sf"/>
</dbReference>
<feature type="region of interest" description="Disordered" evidence="9">
    <location>
        <begin position="140"/>
        <end position="214"/>
    </location>
</feature>
<dbReference type="CDD" id="cd00200">
    <property type="entry name" value="WD40"/>
    <property type="match status" value="1"/>
</dbReference>
<reference evidence="11 12" key="1">
    <citation type="submission" date="2019-03" db="EMBL/GenBank/DDBJ databases">
        <title>Sequencing 23 genomes of Wallemia ichthyophaga.</title>
        <authorList>
            <person name="Gostincar C."/>
        </authorList>
    </citation>
    <scope>NUCLEOTIDE SEQUENCE [LARGE SCALE GENOMIC DNA]</scope>
    <source>
        <strain evidence="11 12">EXF-5753</strain>
    </source>
</reference>
<evidence type="ECO:0000256" key="7">
    <source>
        <dbReference type="ARBA" id="ARBA00023242"/>
    </source>
</evidence>
<dbReference type="InterPro" id="IPR022030">
    <property type="entry name" value="SF3A1_dom"/>
</dbReference>
<dbReference type="GO" id="GO:0003723">
    <property type="term" value="F:RNA binding"/>
    <property type="evidence" value="ECO:0007669"/>
    <property type="project" value="InterPro"/>
</dbReference>
<dbReference type="InterPro" id="IPR000061">
    <property type="entry name" value="Surp"/>
</dbReference>
<feature type="region of interest" description="Disordered" evidence="9">
    <location>
        <begin position="1"/>
        <end position="21"/>
    </location>
</feature>
<sequence length="1299" mass="144085">MNSNSNGDQPTTSTQKESLRAPAISSQELNLLILSYLQDSGFNHTAFTLNTEASLPLTKPNGPLERGLLIKYLQKGLLYDEIERSVRTDGTIVPYERPLRLLKDVDAQDFSIADASIPPPPPPALIAPMASDRPANAQIIVDPSSQIVNSKRKHADSSDEADDDSSVSVDTEKAGDKYRRTARDANKIKVRSAAGAVATPPRPKFKPGEAPREQMKKLTKSEAIWLEGHMGNLSILNTATSLQAGKSLLCATYASNNPVGREMKGKTLEVIDCSQLKGPPRKGDGRDITTIAWSSDGEMIMTGAYDGSVWIWTRNGDVLMEKRVHKGPVFSVKFNKDGTRALTAGLDKRTIVWDISTFEIEQQWQYHMGSILDADWLDNDILATAGGDRVIYVFKCGDSDPIKALYGHTREVNQVRWDPSGEFLASGSDDATIRVWRFSKEEPYDRRPQPDADCIRVMRGHEREIGCLIWAPRSNFLDKPLLLSGGMDGHVRLWNAESGELIWKCRHSKNHVFTADFSPDARMLAVGGADGRITLWQSTTGQIQKDWITSNGLYDLRWQAPDGNRIIFGTKNEGLAVIDLRIVNNYCNYRIYNYDSIPRHLRRLSLASRPSLCDEMNGNPPVPKIPPPAGMIYPPPDIRSIVDKTANYVANSPHGALLEEKIREKERANAKFAFLNAADAYHGYYSWKCERVKAGDKDDTFGKSSTSTPAMSQMPSFMPSKPVPKEPLPHEFIAEIPENALAVDLDVIRLTALFTARRGKAFISMLGGRENRNPQFDFLRPNHSLFGLFNNYVEQYMKVIKGTSAPLDEEFDKLSVSDKKKKLVDNAKARSEWEGYKREGLKKREQESEKELGGYADNDQNQSHKTTAAFQSIDWQDFVVCETIEITQADSVLELPAPLSIKEVRNLAMAQKRMTSLLEEEEITEPSTSAQDVAMDTAPAQAAVPQQYAPQQPAQAVPNAPEGMKIKTNYVPKSQKQNQQVPQGYSRSPISGALVPNEEFANHLRIELLDPKWQEKKEYAESRRQASVLLQQGADVASSLKNLAQGRTDIFGQDREKAEQRRREAEAAAQEVKRKKEAGVWDGHAASAESIAQRYQAQANTEVQAERINQTLGINQPVQASTAGPQINSYGNTYDPSGATLSAAPSGPTAPTFHMPNAGNVRTAEQAEIEPFAAPSKRARVQKLPEGQYYTEDEWMSYHPDGHVTLRVQLPVDQNNTDWGLDGSIVQLSPTPLTSMSGVIREYISEALENKNGAGKRGPPIGRMKLDIGNITLSNSKTVASYNLDDGDLLRLSVRQGKK</sequence>
<keyword evidence="2 8" id="KW-0853">WD repeat</keyword>
<feature type="domain" description="SURP motif" evidence="10">
    <location>
        <begin position="641"/>
        <end position="685"/>
    </location>
</feature>
<evidence type="ECO:0000256" key="6">
    <source>
        <dbReference type="ARBA" id="ARBA00023187"/>
    </source>
</evidence>
<feature type="repeat" description="WD" evidence="8">
    <location>
        <begin position="458"/>
        <end position="504"/>
    </location>
</feature>
<evidence type="ECO:0000256" key="9">
    <source>
        <dbReference type="SAM" id="MobiDB-lite"/>
    </source>
</evidence>
<feature type="repeat" description="WD" evidence="8">
    <location>
        <begin position="405"/>
        <end position="446"/>
    </location>
</feature>
<dbReference type="GO" id="GO:0045292">
    <property type="term" value="P:mRNA cis splicing, via spliceosome"/>
    <property type="evidence" value="ECO:0007669"/>
    <property type="project" value="InterPro"/>
</dbReference>
<organism evidence="11 12">
    <name type="scientific">Wallemia hederae</name>
    <dbReference type="NCBI Taxonomy" id="1540922"/>
    <lineage>
        <taxon>Eukaryota</taxon>
        <taxon>Fungi</taxon>
        <taxon>Dikarya</taxon>
        <taxon>Basidiomycota</taxon>
        <taxon>Wallemiomycotina</taxon>
        <taxon>Wallemiomycetes</taxon>
        <taxon>Wallemiales</taxon>
        <taxon>Wallemiaceae</taxon>
        <taxon>Wallemia</taxon>
    </lineage>
</organism>
<dbReference type="Gene3D" id="3.10.20.90">
    <property type="entry name" value="Phosphatidylinositol 3-kinase Catalytic Subunit, Chain A, domain 1"/>
    <property type="match status" value="1"/>
</dbReference>
<dbReference type="GO" id="GO:0005686">
    <property type="term" value="C:U2 snRNP"/>
    <property type="evidence" value="ECO:0007669"/>
    <property type="project" value="UniProtKB-ARBA"/>
</dbReference>
<dbReference type="GO" id="GO:0071013">
    <property type="term" value="C:catalytic step 2 spliceosome"/>
    <property type="evidence" value="ECO:0007669"/>
    <property type="project" value="TreeGrafter"/>
</dbReference>
<feature type="region of interest" description="Disordered" evidence="9">
    <location>
        <begin position="838"/>
        <end position="863"/>
    </location>
</feature>
<comment type="caution">
    <text evidence="11">The sequence shown here is derived from an EMBL/GenBank/DDBJ whole genome shotgun (WGS) entry which is preliminary data.</text>
</comment>
<dbReference type="Pfam" id="PF01805">
    <property type="entry name" value="Surp"/>
    <property type="match status" value="2"/>
</dbReference>
<evidence type="ECO:0000256" key="1">
    <source>
        <dbReference type="ARBA" id="ARBA00004123"/>
    </source>
</evidence>
<dbReference type="InterPro" id="IPR045146">
    <property type="entry name" value="SF3A1"/>
</dbReference>
<keyword evidence="7" id="KW-0539">Nucleus</keyword>
<dbReference type="GO" id="GO:0071004">
    <property type="term" value="C:U2-type prespliceosome"/>
    <property type="evidence" value="ECO:0007669"/>
    <property type="project" value="TreeGrafter"/>
</dbReference>
<dbReference type="Pfam" id="PF00400">
    <property type="entry name" value="WD40"/>
    <property type="match status" value="5"/>
</dbReference>
<proteinExistence type="predicted"/>
<keyword evidence="5" id="KW-0677">Repeat</keyword>
<evidence type="ECO:0000259" key="10">
    <source>
        <dbReference type="PROSITE" id="PS50128"/>
    </source>
</evidence>
<gene>
    <name evidence="11" type="ORF">E3P99_03692</name>
</gene>
<evidence type="ECO:0000256" key="2">
    <source>
        <dbReference type="ARBA" id="ARBA00022574"/>
    </source>
</evidence>
<dbReference type="EMBL" id="SPNW01000082">
    <property type="protein sequence ID" value="TIA86376.1"/>
    <property type="molecule type" value="Genomic_DNA"/>
</dbReference>
<feature type="compositionally biased region" description="Polar residues" evidence="9">
    <location>
        <begin position="702"/>
        <end position="715"/>
    </location>
</feature>
<dbReference type="InterPro" id="IPR019775">
    <property type="entry name" value="WD40_repeat_CS"/>
</dbReference>
<evidence type="ECO:0000313" key="12">
    <source>
        <dbReference type="Proteomes" id="UP000310189"/>
    </source>
</evidence>
<dbReference type="FunFam" id="1.10.10.790:FF:000002">
    <property type="entry name" value="Splicing factor 3A subunit 1"/>
    <property type="match status" value="1"/>
</dbReference>
<dbReference type="PROSITE" id="PS50896">
    <property type="entry name" value="LISH"/>
    <property type="match status" value="1"/>
</dbReference>
<dbReference type="GO" id="GO:0000381">
    <property type="term" value="P:regulation of alternative mRNA splicing, via spliceosome"/>
    <property type="evidence" value="ECO:0007669"/>
    <property type="project" value="TreeGrafter"/>
</dbReference>
<dbReference type="SMART" id="SM00648">
    <property type="entry name" value="SWAP"/>
    <property type="match status" value="2"/>
</dbReference>
<feature type="compositionally biased region" description="Basic and acidic residues" evidence="9">
    <location>
        <begin position="170"/>
        <end position="187"/>
    </location>
</feature>
<dbReference type="PANTHER" id="PTHR15316">
    <property type="entry name" value="SPLICEOSOME ASSOCIATED PROTEIN 114/SWAP SPLICING FACTOR-RELATED"/>
    <property type="match status" value="1"/>
</dbReference>
<evidence type="ECO:0000256" key="5">
    <source>
        <dbReference type="ARBA" id="ARBA00022737"/>
    </source>
</evidence>
<dbReference type="SMART" id="SM00320">
    <property type="entry name" value="WD40"/>
    <property type="match status" value="6"/>
</dbReference>
<dbReference type="PROSITE" id="PS50082">
    <property type="entry name" value="WD_REPEATS_2"/>
    <property type="match status" value="5"/>
</dbReference>
<dbReference type="PROSITE" id="PS00678">
    <property type="entry name" value="WD_REPEATS_1"/>
    <property type="match status" value="2"/>
</dbReference>
<dbReference type="InterPro" id="IPR001680">
    <property type="entry name" value="WD40_rpt"/>
</dbReference>
<feature type="repeat" description="WD" evidence="8">
    <location>
        <begin position="505"/>
        <end position="546"/>
    </location>
</feature>
<protein>
    <recommendedName>
        <fullName evidence="10">SURP motif domain-containing protein</fullName>
    </recommendedName>
</protein>
<dbReference type="SUPFAM" id="SSF50998">
    <property type="entry name" value="Quinoprotein alcohol dehydrogenase-like"/>
    <property type="match status" value="1"/>
</dbReference>
<dbReference type="PANTHER" id="PTHR15316:SF1">
    <property type="entry name" value="SPLICING FACTOR 3A SUBUNIT 1"/>
    <property type="match status" value="1"/>
</dbReference>
<evidence type="ECO:0000313" key="11">
    <source>
        <dbReference type="EMBL" id="TIA86376.1"/>
    </source>
</evidence>
<keyword evidence="12" id="KW-1185">Reference proteome</keyword>
<dbReference type="FunFam" id="1.10.10.790:FF:000001">
    <property type="entry name" value="Splicing factor 3a, subunit 1"/>
    <property type="match status" value="1"/>
</dbReference>
<dbReference type="Pfam" id="PF12230">
    <property type="entry name" value="PRP21_like_P"/>
    <property type="match status" value="1"/>
</dbReference>
<dbReference type="Proteomes" id="UP000310189">
    <property type="component" value="Unassembled WGS sequence"/>
</dbReference>
<dbReference type="PROSITE" id="PS50128">
    <property type="entry name" value="SURP"/>
    <property type="match status" value="2"/>
</dbReference>
<dbReference type="OrthoDB" id="1367865at2759"/>